<dbReference type="PANTHER" id="PTHR10887">
    <property type="entry name" value="DNA2/NAM7 HELICASE FAMILY"/>
    <property type="match status" value="1"/>
</dbReference>
<dbReference type="SUPFAM" id="SSF52980">
    <property type="entry name" value="Restriction endonuclease-like"/>
    <property type="match status" value="1"/>
</dbReference>
<evidence type="ECO:0000313" key="5">
    <source>
        <dbReference type="Proteomes" id="UP000218418"/>
    </source>
</evidence>
<dbReference type="InterPro" id="IPR027417">
    <property type="entry name" value="P-loop_NTPase"/>
</dbReference>
<dbReference type="PANTHER" id="PTHR10887:SF530">
    <property type="entry name" value="SUPERFAMILY I DNA HELICASES"/>
    <property type="match status" value="1"/>
</dbReference>
<accession>A0A1Z4LQL2</accession>
<reference evidence="4 5" key="1">
    <citation type="submission" date="2017-06" db="EMBL/GenBank/DDBJ databases">
        <title>Genome sequencing of cyanobaciteial culture collection at National Institute for Environmental Studies (NIES).</title>
        <authorList>
            <person name="Hirose Y."/>
            <person name="Shimura Y."/>
            <person name="Fujisawa T."/>
            <person name="Nakamura Y."/>
            <person name="Kawachi M."/>
        </authorList>
    </citation>
    <scope>NUCLEOTIDE SEQUENCE [LARGE SCALE GENOMIC DNA]</scope>
    <source>
        <strain evidence="4 5">NIES-267</strain>
    </source>
</reference>
<dbReference type="AlphaFoldDB" id="A0A1Z4LQL2"/>
<evidence type="ECO:0000259" key="2">
    <source>
        <dbReference type="Pfam" id="PF13087"/>
    </source>
</evidence>
<dbReference type="SUPFAM" id="SSF52540">
    <property type="entry name" value="P-loop containing nucleoside triphosphate hydrolases"/>
    <property type="match status" value="1"/>
</dbReference>
<dbReference type="InterPro" id="IPR041677">
    <property type="entry name" value="DNA2/NAM7_AAA_11"/>
</dbReference>
<dbReference type="OrthoDB" id="9757917at2"/>
<name>A0A1Z4LQL2_9CYAN</name>
<dbReference type="Pfam" id="PF13087">
    <property type="entry name" value="AAA_12"/>
    <property type="match status" value="1"/>
</dbReference>
<dbReference type="InterPro" id="IPR047187">
    <property type="entry name" value="SF1_C_Upf1"/>
</dbReference>
<feature type="domain" description="Restriction endonuclease type II-like" evidence="3">
    <location>
        <begin position="1042"/>
        <end position="1135"/>
    </location>
</feature>
<organism evidence="4 5">
    <name type="scientific">Calothrix parasitica NIES-267</name>
    <dbReference type="NCBI Taxonomy" id="1973488"/>
    <lineage>
        <taxon>Bacteria</taxon>
        <taxon>Bacillati</taxon>
        <taxon>Cyanobacteriota</taxon>
        <taxon>Cyanophyceae</taxon>
        <taxon>Nostocales</taxon>
        <taxon>Calotrichaceae</taxon>
        <taxon>Calothrix</taxon>
    </lineage>
</organism>
<dbReference type="EMBL" id="AP018227">
    <property type="protein sequence ID" value="BAY83493.1"/>
    <property type="molecule type" value="Genomic_DNA"/>
</dbReference>
<protein>
    <recommendedName>
        <fullName evidence="6">RAP domain-containing protein</fullName>
    </recommendedName>
</protein>
<dbReference type="GO" id="GO:0004386">
    <property type="term" value="F:helicase activity"/>
    <property type="evidence" value="ECO:0007669"/>
    <property type="project" value="InterPro"/>
</dbReference>
<dbReference type="CDD" id="cd18808">
    <property type="entry name" value="SF1_C_Upf1"/>
    <property type="match status" value="1"/>
</dbReference>
<feature type="domain" description="DNA2/NAM7 helicase helicase" evidence="1">
    <location>
        <begin position="275"/>
        <end position="497"/>
    </location>
</feature>
<dbReference type="Pfam" id="PF13086">
    <property type="entry name" value="AAA_11"/>
    <property type="match status" value="1"/>
</dbReference>
<dbReference type="InterPro" id="IPR011335">
    <property type="entry name" value="Restrct_endonuc-II-like"/>
</dbReference>
<dbReference type="Pfam" id="PF18741">
    <property type="entry name" value="MTES_1575"/>
    <property type="match status" value="1"/>
</dbReference>
<dbReference type="InterPro" id="IPR049468">
    <property type="entry name" value="Restrct_endonuc-II-like_dom"/>
</dbReference>
<dbReference type="Proteomes" id="UP000218418">
    <property type="component" value="Chromosome"/>
</dbReference>
<keyword evidence="5" id="KW-1185">Reference proteome</keyword>
<sequence>MNKAIDPKLQEKITQWKKDLAELGKRNRLLHFQKEKKSTTEIPIAAAEIFEKLVIGEQPIPLNNLVDDDIDNRTINNNLTELYKGARDIFEQKGVKVLFLALGTLKWNFKDKPRDEIISPIILVPVELNKPSRKKEYELLSTDESIFINPALNLKLKYDYGIILNEEIDINKDLDYQKLLDRISQNEDISKRINDNNWEIEENIYLGLFDRKKVSMIKDLEYLEQQKDDRINNSILLGLANNREPYELSTPEIIPVENLDDCILPSSVLQILEADSSQQQVIEAAISGMSFIVQGPPGTGKSQTIVNLIAELIGQNKKVLVVAEKPVALQVVFDRLDKSGLEEAIINFSNKDIAKKSNFAKYLKNYRKDYEHICEEFDLNYIFYELTSSREILNKHSKILHKKWKPIEKSAFELYGELLKLQRECNHDVRFTFRNIHKWSYIQLVQAKKLIDKLVQYYPFIKCQQKTVWQQSNLTTLNSQKREEIYEGIDKLSQHIKLVRETGNKLAVLINKQTPQTLEELDFIFNAGYHIANFPLDKGRVREKGEFEDVFVQTTGFIDIPKVPKFWISNPNIKLLWQRLSELENDFNLQQEYYNYLVSKYDSSFFSQNLQAVLSICKQWNIFSWFSYKYWEDKRKILEYRKSKKFCSDEQIINDLEKAVRLQRIDYKFTDDSYRPRIAFENFFIGDKPDLFSIKLALVWFDELLQYKLSKKSISELISSENSRRELKNTLEKLNWQKHLTEINNEFNILRDFFDYPEKIINGSNSYFQNIPIDEIENFLETAANELDLFREWLDYQKNLNQLERMGLESFLDKIKESDASPSVWSTIFEKKFYYYWLQYIYDNSTELRCFNSKIHEDTITKFSQCKKGQNIKEIEKVTELALCHVQQNINLSLGIIAFSKKQASAIQKKIEELSQDNDELAEFCRDDSEKFFVKNLENVQGDEADVIILSFGYGRDKEGKFERKFGPINSQGGERRLNVAITRAKHKLILVASITPDMLSGVYSEGVICFKEYFEYIQQVEREKTEETNSLISSSNSLLVQDIAYALQKEGYEVETSLGASSYPIDLAVKNKQQINEFILGIECDGFTYNKYSTARDRDRLRRMVLEKMNWQIHRIWSKEWYHNREVQINLLLELLKQLEVQK</sequence>
<dbReference type="Gene3D" id="3.40.960.10">
    <property type="entry name" value="VSR Endonuclease"/>
    <property type="match status" value="1"/>
</dbReference>
<dbReference type="Gene3D" id="3.40.50.300">
    <property type="entry name" value="P-loop containing nucleotide triphosphate hydrolases"/>
    <property type="match status" value="2"/>
</dbReference>
<evidence type="ECO:0000313" key="4">
    <source>
        <dbReference type="EMBL" id="BAY83493.1"/>
    </source>
</evidence>
<gene>
    <name evidence="4" type="ORF">NIES267_29820</name>
</gene>
<dbReference type="InterPro" id="IPR025103">
    <property type="entry name" value="DUF4011"/>
</dbReference>
<evidence type="ECO:0000259" key="1">
    <source>
        <dbReference type="Pfam" id="PF13086"/>
    </source>
</evidence>
<dbReference type="FunFam" id="3.40.960.10:FF:000002">
    <property type="entry name" value="DNA helicase related protein"/>
    <property type="match status" value="1"/>
</dbReference>
<feature type="domain" description="DNA2/NAM7 helicase-like C-terminal" evidence="2">
    <location>
        <begin position="840"/>
        <end position="994"/>
    </location>
</feature>
<evidence type="ECO:0008006" key="6">
    <source>
        <dbReference type="Google" id="ProtNLM"/>
    </source>
</evidence>
<dbReference type="InterPro" id="IPR045055">
    <property type="entry name" value="DNA2/NAM7-like"/>
</dbReference>
<evidence type="ECO:0000259" key="3">
    <source>
        <dbReference type="Pfam" id="PF18741"/>
    </source>
</evidence>
<dbReference type="Pfam" id="PF13195">
    <property type="entry name" value="DUF4011"/>
    <property type="match status" value="1"/>
</dbReference>
<dbReference type="InterPro" id="IPR041679">
    <property type="entry name" value="DNA2/NAM7-like_C"/>
</dbReference>
<proteinExistence type="predicted"/>